<dbReference type="Proteomes" id="UP000594435">
    <property type="component" value="Chromosome 1"/>
</dbReference>
<accession>A0AAJ4ICK1</accession>
<evidence type="ECO:0000313" key="2">
    <source>
        <dbReference type="EMBL" id="QPL54453.1"/>
    </source>
</evidence>
<gene>
    <name evidence="2" type="ORF">I3X05_04780</name>
</gene>
<organism evidence="2 3">
    <name type="scientific">Vibrio navarrensis</name>
    <dbReference type="NCBI Taxonomy" id="29495"/>
    <lineage>
        <taxon>Bacteria</taxon>
        <taxon>Pseudomonadati</taxon>
        <taxon>Pseudomonadota</taxon>
        <taxon>Gammaproteobacteria</taxon>
        <taxon>Vibrionales</taxon>
        <taxon>Vibrionaceae</taxon>
        <taxon>Vibrio</taxon>
    </lineage>
</organism>
<feature type="domain" description="Phage tail collar" evidence="1">
    <location>
        <begin position="6"/>
        <end position="62"/>
    </location>
</feature>
<dbReference type="SUPFAM" id="SSF88874">
    <property type="entry name" value="Receptor-binding domain of short tail fibre protein gp12"/>
    <property type="match status" value="1"/>
</dbReference>
<reference evidence="2 3" key="1">
    <citation type="submission" date="2020-11" db="EMBL/GenBank/DDBJ databases">
        <title>Complete and Circularized Genome Assembly of a human isolate of Vibrio navarrensis biotype pommerensis with MiSeq and MinION Sequence Data.</title>
        <authorList>
            <person name="Schwartz K."/>
            <person name="Borowiak M."/>
            <person name="Deneke C."/>
            <person name="Balau V."/>
            <person name="Metelmann C."/>
            <person name="Strauch E."/>
        </authorList>
    </citation>
    <scope>NUCLEOTIDE SEQUENCE [LARGE SCALE GENOMIC DNA]</scope>
    <source>
        <strain evidence="2 3">20-VB00237</strain>
    </source>
</reference>
<proteinExistence type="predicted"/>
<sequence length="179" mass="18976">MEPYLGNIQMFACNFAPKDYAFCDGSQITITQNPALYSLLNTTFGGNSTTYFNLPDLRGRMPVQSSPTLLQGQQGGVETVSLTLPQLPIHIHLVGVTSAEGDAFRPNSPNGSKPTIFAGVAGNALPAYGDLESTTAPLNSLTIGDAPSSNNVGLPHNNVQPSTVIHFCIALKGLYPQRN</sequence>
<dbReference type="InterPro" id="IPR011083">
    <property type="entry name" value="Phage_tail_collar_dom"/>
</dbReference>
<dbReference type="Gene3D" id="3.90.1340.10">
    <property type="entry name" value="Phage tail collar domain"/>
    <property type="match status" value="1"/>
</dbReference>
<dbReference type="EMBL" id="CP065217">
    <property type="protein sequence ID" value="QPL54453.1"/>
    <property type="molecule type" value="Genomic_DNA"/>
</dbReference>
<evidence type="ECO:0000259" key="1">
    <source>
        <dbReference type="Pfam" id="PF07484"/>
    </source>
</evidence>
<name>A0AAJ4ICK1_9VIBR</name>
<dbReference type="RefSeq" id="WP_045572532.1">
    <property type="nucleotide sequence ID" value="NZ_CP065217.1"/>
</dbReference>
<dbReference type="Pfam" id="PF07484">
    <property type="entry name" value="Collar"/>
    <property type="match status" value="1"/>
</dbReference>
<dbReference type="InterPro" id="IPR037053">
    <property type="entry name" value="Phage_tail_collar_dom_sf"/>
</dbReference>
<dbReference type="AlphaFoldDB" id="A0AAJ4ICK1"/>
<protein>
    <submittedName>
        <fullName evidence="2">Tail fiber protein</fullName>
    </submittedName>
</protein>
<evidence type="ECO:0000313" key="3">
    <source>
        <dbReference type="Proteomes" id="UP000594435"/>
    </source>
</evidence>